<reference evidence="5" key="1">
    <citation type="submission" date="2008-06" db="EMBL/GenBank/DDBJ databases">
        <authorList>
            <person name="Lorenzi H."/>
            <person name="Inman J."/>
            <person name="Miller J."/>
            <person name="Schobel S."/>
            <person name="Amedeo P."/>
            <person name="Caler E.V."/>
            <person name="da Silva J."/>
        </authorList>
    </citation>
    <scope>NUCLEOTIDE SEQUENCE [LARGE SCALE GENOMIC DNA]</scope>
    <source>
        <strain evidence="5">RN66</strain>
    </source>
</reference>
<dbReference type="STRING" id="441375.B6AA48"/>
<dbReference type="AlphaFoldDB" id="B6AA48"/>
<dbReference type="PROSITE" id="PS00061">
    <property type="entry name" value="ADH_SHORT"/>
    <property type="match status" value="1"/>
</dbReference>
<evidence type="ECO:0000256" key="1">
    <source>
        <dbReference type="ARBA" id="ARBA00006484"/>
    </source>
</evidence>
<feature type="transmembrane region" description="Helical" evidence="4">
    <location>
        <begin position="12"/>
        <end position="34"/>
    </location>
</feature>
<proteinExistence type="inferred from homology"/>
<accession>B6AA48</accession>
<feature type="transmembrane region" description="Helical" evidence="4">
    <location>
        <begin position="40"/>
        <end position="63"/>
    </location>
</feature>
<dbReference type="PANTHER" id="PTHR24320">
    <property type="entry name" value="RETINOL DEHYDROGENASE"/>
    <property type="match status" value="1"/>
</dbReference>
<dbReference type="PRINTS" id="PR00081">
    <property type="entry name" value="GDHRDH"/>
</dbReference>
<dbReference type="Gene3D" id="3.40.50.720">
    <property type="entry name" value="NAD(P)-binding Rossmann-like Domain"/>
    <property type="match status" value="1"/>
</dbReference>
<dbReference type="GeneID" id="6994478"/>
<dbReference type="InterPro" id="IPR020904">
    <property type="entry name" value="Sc_DH/Rdtase_CS"/>
</dbReference>
<evidence type="ECO:0000256" key="2">
    <source>
        <dbReference type="ARBA" id="ARBA00023002"/>
    </source>
</evidence>
<organism evidence="5 6">
    <name type="scientific">Cryptosporidium muris (strain RN66)</name>
    <dbReference type="NCBI Taxonomy" id="441375"/>
    <lineage>
        <taxon>Eukaryota</taxon>
        <taxon>Sar</taxon>
        <taxon>Alveolata</taxon>
        <taxon>Apicomplexa</taxon>
        <taxon>Conoidasida</taxon>
        <taxon>Coccidia</taxon>
        <taxon>Eucoccidiorida</taxon>
        <taxon>Eimeriorina</taxon>
        <taxon>Cryptosporidiidae</taxon>
        <taxon>Cryptosporidium</taxon>
    </lineage>
</organism>
<dbReference type="PANTHER" id="PTHR24320:SF226">
    <property type="entry name" value="RETINOL DEHYDROGENASE 11"/>
    <property type="match status" value="1"/>
</dbReference>
<keyword evidence="4" id="KW-1133">Transmembrane helix</keyword>
<dbReference type="InterPro" id="IPR036291">
    <property type="entry name" value="NAD(P)-bd_dom_sf"/>
</dbReference>
<evidence type="ECO:0000313" key="6">
    <source>
        <dbReference type="Proteomes" id="UP000001460"/>
    </source>
</evidence>
<keyword evidence="4" id="KW-0812">Transmembrane</keyword>
<dbReference type="eggNOG" id="KOG1208">
    <property type="taxonomic scope" value="Eukaryota"/>
</dbReference>
<dbReference type="Pfam" id="PF00106">
    <property type="entry name" value="adh_short"/>
    <property type="match status" value="1"/>
</dbReference>
<comment type="similarity">
    <text evidence="1 3">Belongs to the short-chain dehydrogenases/reductases (SDR) family.</text>
</comment>
<keyword evidence="6" id="KW-1185">Reference proteome</keyword>
<dbReference type="SUPFAM" id="SSF51735">
    <property type="entry name" value="NAD(P)-binding Rossmann-fold domains"/>
    <property type="match status" value="1"/>
</dbReference>
<dbReference type="Proteomes" id="UP000001460">
    <property type="component" value="Unassembled WGS sequence"/>
</dbReference>
<dbReference type="GO" id="GO:0016491">
    <property type="term" value="F:oxidoreductase activity"/>
    <property type="evidence" value="ECO:0007669"/>
    <property type="project" value="UniProtKB-KW"/>
</dbReference>
<dbReference type="OrthoDB" id="5327538at2759"/>
<evidence type="ECO:0000256" key="3">
    <source>
        <dbReference type="RuleBase" id="RU000363"/>
    </source>
</evidence>
<keyword evidence="2 5" id="KW-0560">Oxidoreductase</keyword>
<name>B6AA48_CRYMR</name>
<keyword evidence="4" id="KW-0472">Membrane</keyword>
<dbReference type="VEuPathDB" id="CryptoDB:CMU_041610"/>
<gene>
    <name evidence="5" type="ORF">CMU_041610</name>
</gene>
<evidence type="ECO:0000256" key="4">
    <source>
        <dbReference type="SAM" id="Phobius"/>
    </source>
</evidence>
<sequence>MSDLYQYFRYYICESLFYINISFILGIAFLWWLISQVIIGYIYILFICLLSKVLPFTWLKYFVKKVTGICLRTVQIPEKDLTGKVCIVTGGASGIGKEISTVLVAYGASVIIADNNKEQGVITAFSINTLRGNTYGYAKYMYIDLANADTIKSFVKRFIYDYDRLDILINNAGIGLNNQISSDLSLSYVFQTNYIGTFLLTESLIPLLNATLGSRVVNTCSPIHRILGSNLKKIIKYAEIPSIQSYGASKAAILLYSLKLRRTALGLSQLPSTPSSERKVQLNTYHTWCTCVNPGSVITNIFPNKFPFNILKLFSFAFLNIKKGAQTTIYAALCSEEKATLYLSPYWLPGKGSWILDQYADFLSVYIGPYPAIPSLDDKASVAAEYLYDWTQAKINKLNMQDRTM</sequence>
<protein>
    <submittedName>
        <fullName evidence="5">Oxidoreductase, short chain dehydrogenase/reductase family protein</fullName>
        <ecNumber evidence="5">1.1.1.-</ecNumber>
    </submittedName>
</protein>
<dbReference type="PRINTS" id="PR00080">
    <property type="entry name" value="SDRFAMILY"/>
</dbReference>
<evidence type="ECO:0000313" key="5">
    <source>
        <dbReference type="EMBL" id="EEA05089.1"/>
    </source>
</evidence>
<dbReference type="EMBL" id="DS989726">
    <property type="protein sequence ID" value="EEA05089.1"/>
    <property type="molecule type" value="Genomic_DNA"/>
</dbReference>
<dbReference type="RefSeq" id="XP_002139438.1">
    <property type="nucleotide sequence ID" value="XM_002139402.1"/>
</dbReference>
<dbReference type="InterPro" id="IPR002347">
    <property type="entry name" value="SDR_fam"/>
</dbReference>
<dbReference type="EC" id="1.1.1.-" evidence="5"/>